<sequence length="57" mass="6669">MCKRKQDEYGFSGDRNTLDKYVEARNILSEKLEKLGVNEDIFHDLAIVCQLSMRIYA</sequence>
<keyword evidence="2" id="KW-1185">Reference proteome</keyword>
<accession>A0ABS4E7Z6</accession>
<dbReference type="RefSeq" id="WP_209455619.1">
    <property type="nucleotide sequence ID" value="NZ_BAAACS010000017.1"/>
</dbReference>
<protein>
    <submittedName>
        <fullName evidence="1">Uncharacterized protein</fullName>
    </submittedName>
</protein>
<comment type="caution">
    <text evidence="1">The sequence shown here is derived from an EMBL/GenBank/DDBJ whole genome shotgun (WGS) entry which is preliminary data.</text>
</comment>
<organism evidence="1 2">
    <name type="scientific">Metaclostridioides mangenotii</name>
    <dbReference type="NCBI Taxonomy" id="1540"/>
    <lineage>
        <taxon>Bacteria</taxon>
        <taxon>Bacillati</taxon>
        <taxon>Bacillota</taxon>
        <taxon>Clostridia</taxon>
        <taxon>Peptostreptococcales</taxon>
        <taxon>Peptostreptococcaceae</taxon>
        <taxon>Metaclostridioides</taxon>
    </lineage>
</organism>
<name>A0ABS4E7Z6_9FIRM</name>
<evidence type="ECO:0000313" key="2">
    <source>
        <dbReference type="Proteomes" id="UP000767291"/>
    </source>
</evidence>
<evidence type="ECO:0000313" key="1">
    <source>
        <dbReference type="EMBL" id="MBP1854033.1"/>
    </source>
</evidence>
<reference evidence="1 2" key="1">
    <citation type="submission" date="2021-03" db="EMBL/GenBank/DDBJ databases">
        <title>Genomic Encyclopedia of Type Strains, Phase IV (KMG-IV): sequencing the most valuable type-strain genomes for metagenomic binning, comparative biology and taxonomic classification.</title>
        <authorList>
            <person name="Goeker M."/>
        </authorList>
    </citation>
    <scope>NUCLEOTIDE SEQUENCE [LARGE SCALE GENOMIC DNA]</scope>
    <source>
        <strain evidence="1 2">DSM 1289</strain>
    </source>
</reference>
<dbReference type="EMBL" id="JAGGJX010000001">
    <property type="protein sequence ID" value="MBP1854033.1"/>
    <property type="molecule type" value="Genomic_DNA"/>
</dbReference>
<proteinExistence type="predicted"/>
<dbReference type="Proteomes" id="UP000767291">
    <property type="component" value="Unassembled WGS sequence"/>
</dbReference>
<gene>
    <name evidence="1" type="ORF">J2Z43_000423</name>
</gene>